<evidence type="ECO:0000313" key="8">
    <source>
        <dbReference type="EMBL" id="EYD77247.1"/>
    </source>
</evidence>
<dbReference type="Gene3D" id="1.20.950.20">
    <property type="entry name" value="Transmembrane di-heme cytochromes, Chain C"/>
    <property type="match status" value="1"/>
</dbReference>
<dbReference type="GO" id="GO:0009055">
    <property type="term" value="F:electron transfer activity"/>
    <property type="evidence" value="ECO:0007669"/>
    <property type="project" value="InterPro"/>
</dbReference>
<accession>A0A017HRW3</accession>
<keyword evidence="3 6" id="KW-0812">Transmembrane</keyword>
<comment type="caution">
    <text evidence="8">The sequence shown here is derived from an EMBL/GenBank/DDBJ whole genome shotgun (WGS) entry which is preliminary data.</text>
</comment>
<evidence type="ECO:0000256" key="1">
    <source>
        <dbReference type="ARBA" id="ARBA00004651"/>
    </source>
</evidence>
<dbReference type="PANTHER" id="PTHR30485">
    <property type="entry name" value="NI/FE-HYDROGENASE 1 B-TYPE CYTOCHROME SUBUNIT"/>
    <property type="match status" value="1"/>
</dbReference>
<dbReference type="EMBL" id="AOSK01000032">
    <property type="protein sequence ID" value="EYD77247.1"/>
    <property type="molecule type" value="Genomic_DNA"/>
</dbReference>
<dbReference type="PATRIC" id="fig|442562.3.peg.1183"/>
<evidence type="ECO:0000256" key="3">
    <source>
        <dbReference type="ARBA" id="ARBA00022692"/>
    </source>
</evidence>
<dbReference type="InterPro" id="IPR011577">
    <property type="entry name" value="Cyt_b561_bac/Ni-Hgenase"/>
</dbReference>
<gene>
    <name evidence="8" type="ORF">Rumeso_01194</name>
</gene>
<dbReference type="Proteomes" id="UP000019666">
    <property type="component" value="Unassembled WGS sequence"/>
</dbReference>
<name>A0A017HRW3_9RHOB</name>
<organism evidence="8 9">
    <name type="scientific">Rubellimicrobium mesophilum DSM 19309</name>
    <dbReference type="NCBI Taxonomy" id="442562"/>
    <lineage>
        <taxon>Bacteria</taxon>
        <taxon>Pseudomonadati</taxon>
        <taxon>Pseudomonadota</taxon>
        <taxon>Alphaproteobacteria</taxon>
        <taxon>Rhodobacterales</taxon>
        <taxon>Roseobacteraceae</taxon>
        <taxon>Rubellimicrobium</taxon>
    </lineage>
</organism>
<feature type="transmembrane region" description="Helical" evidence="6">
    <location>
        <begin position="95"/>
        <end position="123"/>
    </location>
</feature>
<evidence type="ECO:0000256" key="4">
    <source>
        <dbReference type="ARBA" id="ARBA00022989"/>
    </source>
</evidence>
<feature type="domain" description="Cytochrome b561 bacterial/Ni-hydrogenase" evidence="7">
    <location>
        <begin position="7"/>
        <end position="168"/>
    </location>
</feature>
<dbReference type="OrthoDB" id="196472at2"/>
<dbReference type="InterPro" id="IPR016174">
    <property type="entry name" value="Di-haem_cyt_TM"/>
</dbReference>
<feature type="transmembrane region" description="Helical" evidence="6">
    <location>
        <begin position="135"/>
        <end position="152"/>
    </location>
</feature>
<keyword evidence="4 6" id="KW-1133">Transmembrane helix</keyword>
<feature type="transmembrane region" description="Helical" evidence="6">
    <location>
        <begin position="12"/>
        <end position="30"/>
    </location>
</feature>
<evidence type="ECO:0000256" key="5">
    <source>
        <dbReference type="ARBA" id="ARBA00023136"/>
    </source>
</evidence>
<keyword evidence="9" id="KW-1185">Reference proteome</keyword>
<keyword evidence="5 6" id="KW-0472">Membrane</keyword>
<dbReference type="AlphaFoldDB" id="A0A017HRW3"/>
<keyword evidence="2" id="KW-1003">Cell membrane</keyword>
<dbReference type="STRING" id="442562.Rumeso_01194"/>
<comment type="subcellular location">
    <subcellularLocation>
        <location evidence="1">Cell membrane</location>
        <topology evidence="1">Multi-pass membrane protein</topology>
    </subcellularLocation>
</comment>
<reference evidence="8 9" key="1">
    <citation type="submission" date="2013-02" db="EMBL/GenBank/DDBJ databases">
        <authorList>
            <person name="Fiebig A."/>
            <person name="Goeker M."/>
            <person name="Klenk H.-P.P."/>
        </authorList>
    </citation>
    <scope>NUCLEOTIDE SEQUENCE [LARGE SCALE GENOMIC DNA]</scope>
    <source>
        <strain evidence="8 9">DSM 19309</strain>
    </source>
</reference>
<evidence type="ECO:0000259" key="7">
    <source>
        <dbReference type="Pfam" id="PF01292"/>
    </source>
</evidence>
<dbReference type="PANTHER" id="PTHR30485:SF2">
    <property type="entry name" value="BLL0597 PROTEIN"/>
    <property type="match status" value="1"/>
</dbReference>
<evidence type="ECO:0000313" key="9">
    <source>
        <dbReference type="Proteomes" id="UP000019666"/>
    </source>
</evidence>
<dbReference type="GO" id="GO:0020037">
    <property type="term" value="F:heme binding"/>
    <property type="evidence" value="ECO:0007669"/>
    <property type="project" value="TreeGrafter"/>
</dbReference>
<evidence type="ECO:0000256" key="6">
    <source>
        <dbReference type="SAM" id="Phobius"/>
    </source>
</evidence>
<protein>
    <submittedName>
        <fullName evidence="8">Cytochrome b</fullName>
    </submittedName>
</protein>
<dbReference type="SUPFAM" id="SSF81342">
    <property type="entry name" value="Transmembrane di-heme cytochromes"/>
    <property type="match status" value="1"/>
</dbReference>
<dbReference type="GO" id="GO:0005886">
    <property type="term" value="C:plasma membrane"/>
    <property type="evidence" value="ECO:0007669"/>
    <property type="project" value="UniProtKB-SubCell"/>
</dbReference>
<dbReference type="Pfam" id="PF01292">
    <property type="entry name" value="Ni_hydr_CYTB"/>
    <property type="match status" value="1"/>
</dbReference>
<proteinExistence type="predicted"/>
<feature type="transmembrane region" description="Helical" evidence="6">
    <location>
        <begin position="36"/>
        <end position="57"/>
    </location>
</feature>
<dbReference type="GO" id="GO:0022904">
    <property type="term" value="P:respiratory electron transport chain"/>
    <property type="evidence" value="ECO:0007669"/>
    <property type="project" value="InterPro"/>
</dbReference>
<evidence type="ECO:0000256" key="2">
    <source>
        <dbReference type="ARBA" id="ARBA00022475"/>
    </source>
</evidence>
<dbReference type="InterPro" id="IPR051542">
    <property type="entry name" value="Hydrogenase_cytochrome"/>
</dbReference>
<dbReference type="RefSeq" id="WP_037279467.1">
    <property type="nucleotide sequence ID" value="NZ_KK088561.1"/>
</dbReference>
<dbReference type="HOGENOM" id="CLU_078451_2_2_5"/>
<sequence>MTTRTKVWDPVVRVFHWTLVTLFAANAVLTDPEHKIHHYVGYAIAALVLLRLAWGLVGSRYARFASFPPNPRAALEQLADVLTGRRRIHLGHTPLGALMIYNLLLALAVITASGYAMTTVAFWGVKWMEELHEAAVTWAEISVLVHVAAVIWESRRTGVNLPRAMVTGYKEVPEDVMIAE</sequence>